<reference evidence="9 10" key="1">
    <citation type="submission" date="2023-07" db="EMBL/GenBank/DDBJ databases">
        <title>Sequencing the genomes of 1000 actinobacteria strains.</title>
        <authorList>
            <person name="Klenk H.-P."/>
        </authorList>
    </citation>
    <scope>NUCLEOTIDE SEQUENCE [LARGE SCALE GENOMIC DNA]</scope>
    <source>
        <strain evidence="9 10">DSM 102162</strain>
    </source>
</reference>
<organism evidence="9 10">
    <name type="scientific">Arcanobacterium wilhelmae</name>
    <dbReference type="NCBI Taxonomy" id="1803177"/>
    <lineage>
        <taxon>Bacteria</taxon>
        <taxon>Bacillati</taxon>
        <taxon>Actinomycetota</taxon>
        <taxon>Actinomycetes</taxon>
        <taxon>Actinomycetales</taxon>
        <taxon>Actinomycetaceae</taxon>
        <taxon>Arcanobacterium</taxon>
    </lineage>
</organism>
<evidence type="ECO:0000256" key="4">
    <source>
        <dbReference type="ARBA" id="ARBA00022563"/>
    </source>
</evidence>
<dbReference type="RefSeq" id="WP_307014164.1">
    <property type="nucleotide sequence ID" value="NZ_JAUSQW010000001.1"/>
</dbReference>
<dbReference type="PROSITE" id="PS51330">
    <property type="entry name" value="DHFR_2"/>
    <property type="match status" value="1"/>
</dbReference>
<dbReference type="EMBL" id="JAUSQW010000001">
    <property type="protein sequence ID" value="MDP9800414.1"/>
    <property type="molecule type" value="Genomic_DNA"/>
</dbReference>
<dbReference type="SUPFAM" id="SSF53597">
    <property type="entry name" value="Dihydrofolate reductase-like"/>
    <property type="match status" value="1"/>
</dbReference>
<evidence type="ECO:0000256" key="5">
    <source>
        <dbReference type="ARBA" id="ARBA00022857"/>
    </source>
</evidence>
<dbReference type="PROSITE" id="PS00075">
    <property type="entry name" value="DHFR_1"/>
    <property type="match status" value="1"/>
</dbReference>
<dbReference type="InterPro" id="IPR001796">
    <property type="entry name" value="DHFR_dom"/>
</dbReference>
<dbReference type="EC" id="1.5.1.3" evidence="3"/>
<comment type="pathway">
    <text evidence="1">Cofactor biosynthesis; tetrahydrofolate biosynthesis; 5,6,7,8-tetrahydrofolate from 7,8-dihydrofolate: step 1/1.</text>
</comment>
<comment type="similarity">
    <text evidence="2 7">Belongs to the dihydrofolate reductase family.</text>
</comment>
<dbReference type="InterPro" id="IPR017925">
    <property type="entry name" value="DHFR_CS"/>
</dbReference>
<evidence type="ECO:0000313" key="10">
    <source>
        <dbReference type="Proteomes" id="UP001235966"/>
    </source>
</evidence>
<keyword evidence="10" id="KW-1185">Reference proteome</keyword>
<accession>A0ABT9N9N9</accession>
<keyword evidence="6 9" id="KW-0560">Oxidoreductase</keyword>
<dbReference type="PRINTS" id="PR00070">
    <property type="entry name" value="DHFR"/>
</dbReference>
<name>A0ABT9N9N9_9ACTO</name>
<comment type="caution">
    <text evidence="9">The sequence shown here is derived from an EMBL/GenBank/DDBJ whole genome shotgun (WGS) entry which is preliminary data.</text>
</comment>
<dbReference type="InterPro" id="IPR024072">
    <property type="entry name" value="DHFR-like_dom_sf"/>
</dbReference>
<protein>
    <recommendedName>
        <fullName evidence="3">dihydrofolate reductase</fullName>
        <ecNumber evidence="3">1.5.1.3</ecNumber>
    </recommendedName>
</protein>
<dbReference type="CDD" id="cd00209">
    <property type="entry name" value="DHFR"/>
    <property type="match status" value="1"/>
</dbReference>
<evidence type="ECO:0000256" key="7">
    <source>
        <dbReference type="RuleBase" id="RU004474"/>
    </source>
</evidence>
<sequence length="177" mass="19046">MLGAIWAQGHGRAIGAGGTLPWHLPEDLALFKRATLGCDVIMGRRTWESIPQRNRPLPRRRNIVVTSADAGAGLFDGAEVVRSVEAAVAASRTDIVWCIGGAGLFEALTPRADLLLVTDVDVDVPDADTFAPTWDLAAFDVAQAAPARGWLTSRTGLRYRTTLYARRGVRAPEIELG</sequence>
<gene>
    <name evidence="9" type="ORF">J2S49_000490</name>
</gene>
<evidence type="ECO:0000256" key="6">
    <source>
        <dbReference type="ARBA" id="ARBA00023002"/>
    </source>
</evidence>
<feature type="domain" description="DHFR" evidence="8">
    <location>
        <begin position="1"/>
        <end position="166"/>
    </location>
</feature>
<dbReference type="InterPro" id="IPR012259">
    <property type="entry name" value="DHFR"/>
</dbReference>
<dbReference type="Pfam" id="PF00186">
    <property type="entry name" value="DHFR_1"/>
    <property type="match status" value="1"/>
</dbReference>
<dbReference type="PANTHER" id="PTHR48069:SF3">
    <property type="entry name" value="DIHYDROFOLATE REDUCTASE"/>
    <property type="match status" value="1"/>
</dbReference>
<keyword evidence="5" id="KW-0521">NADP</keyword>
<dbReference type="Proteomes" id="UP001235966">
    <property type="component" value="Unassembled WGS sequence"/>
</dbReference>
<dbReference type="PANTHER" id="PTHR48069">
    <property type="entry name" value="DIHYDROFOLATE REDUCTASE"/>
    <property type="match status" value="1"/>
</dbReference>
<proteinExistence type="inferred from homology"/>
<evidence type="ECO:0000256" key="3">
    <source>
        <dbReference type="ARBA" id="ARBA00012856"/>
    </source>
</evidence>
<dbReference type="GO" id="GO:0004146">
    <property type="term" value="F:dihydrofolate reductase activity"/>
    <property type="evidence" value="ECO:0007669"/>
    <property type="project" value="UniProtKB-EC"/>
</dbReference>
<dbReference type="Gene3D" id="3.40.430.10">
    <property type="entry name" value="Dihydrofolate Reductase, subunit A"/>
    <property type="match status" value="1"/>
</dbReference>
<evidence type="ECO:0000313" key="9">
    <source>
        <dbReference type="EMBL" id="MDP9800414.1"/>
    </source>
</evidence>
<evidence type="ECO:0000256" key="2">
    <source>
        <dbReference type="ARBA" id="ARBA00009539"/>
    </source>
</evidence>
<evidence type="ECO:0000259" key="8">
    <source>
        <dbReference type="PROSITE" id="PS51330"/>
    </source>
</evidence>
<evidence type="ECO:0000256" key="1">
    <source>
        <dbReference type="ARBA" id="ARBA00004903"/>
    </source>
</evidence>
<keyword evidence="4" id="KW-0554">One-carbon metabolism</keyword>